<dbReference type="HOGENOM" id="CLU_472728_0_0_1"/>
<feature type="compositionally biased region" description="Acidic residues" evidence="1">
    <location>
        <begin position="53"/>
        <end position="66"/>
    </location>
</feature>
<feature type="region of interest" description="Disordered" evidence="1">
    <location>
        <begin position="243"/>
        <end position="292"/>
    </location>
</feature>
<feature type="compositionally biased region" description="Low complexity" evidence="1">
    <location>
        <begin position="331"/>
        <end position="355"/>
    </location>
</feature>
<feature type="compositionally biased region" description="Acidic residues" evidence="1">
    <location>
        <begin position="280"/>
        <end position="292"/>
    </location>
</feature>
<feature type="compositionally biased region" description="Polar residues" evidence="1">
    <location>
        <begin position="73"/>
        <end position="82"/>
    </location>
</feature>
<feature type="region of interest" description="Disordered" evidence="1">
    <location>
        <begin position="322"/>
        <end position="366"/>
    </location>
</feature>
<accession>B4KKT5</accession>
<proteinExistence type="predicted"/>
<dbReference type="EMBL" id="CH933807">
    <property type="protein sequence ID" value="EDW11665.2"/>
    <property type="molecule type" value="Genomic_DNA"/>
</dbReference>
<dbReference type="KEGG" id="dmo:Dmoj_GI17263"/>
<evidence type="ECO:0000256" key="1">
    <source>
        <dbReference type="SAM" id="MobiDB-lite"/>
    </source>
</evidence>
<evidence type="ECO:0000313" key="3">
    <source>
        <dbReference type="Proteomes" id="UP000009192"/>
    </source>
</evidence>
<feature type="region of interest" description="Disordered" evidence="1">
    <location>
        <begin position="391"/>
        <end position="427"/>
    </location>
</feature>
<reference evidence="2 3" key="1">
    <citation type="journal article" date="2007" name="Nature">
        <title>Evolution of genes and genomes on the Drosophila phylogeny.</title>
        <authorList>
            <consortium name="Drosophila 12 Genomes Consortium"/>
            <person name="Clark A.G."/>
            <person name="Eisen M.B."/>
            <person name="Smith D.R."/>
            <person name="Bergman C.M."/>
            <person name="Oliver B."/>
            <person name="Markow T.A."/>
            <person name="Kaufman T.C."/>
            <person name="Kellis M."/>
            <person name="Gelbart W."/>
            <person name="Iyer V.N."/>
            <person name="Pollard D.A."/>
            <person name="Sackton T.B."/>
            <person name="Larracuente A.M."/>
            <person name="Singh N.D."/>
            <person name="Abad J.P."/>
            <person name="Abt D.N."/>
            <person name="Adryan B."/>
            <person name="Aguade M."/>
            <person name="Akashi H."/>
            <person name="Anderson W.W."/>
            <person name="Aquadro C.F."/>
            <person name="Ardell D.H."/>
            <person name="Arguello R."/>
            <person name="Artieri C.G."/>
            <person name="Barbash D.A."/>
            <person name="Barker D."/>
            <person name="Barsanti P."/>
            <person name="Batterham P."/>
            <person name="Batzoglou S."/>
            <person name="Begun D."/>
            <person name="Bhutkar A."/>
            <person name="Blanco E."/>
            <person name="Bosak S.A."/>
            <person name="Bradley R.K."/>
            <person name="Brand A.D."/>
            <person name="Brent M.R."/>
            <person name="Brooks A.N."/>
            <person name="Brown R.H."/>
            <person name="Butlin R.K."/>
            <person name="Caggese C."/>
            <person name="Calvi B.R."/>
            <person name="Bernardo de Carvalho A."/>
            <person name="Caspi A."/>
            <person name="Castrezana S."/>
            <person name="Celniker S.E."/>
            <person name="Chang J.L."/>
            <person name="Chapple C."/>
            <person name="Chatterji S."/>
            <person name="Chinwalla A."/>
            <person name="Civetta A."/>
            <person name="Clifton S.W."/>
            <person name="Comeron J.M."/>
            <person name="Costello J.C."/>
            <person name="Coyne J.A."/>
            <person name="Daub J."/>
            <person name="David R.G."/>
            <person name="Delcher A.L."/>
            <person name="Delehaunty K."/>
            <person name="Do C.B."/>
            <person name="Ebling H."/>
            <person name="Edwards K."/>
            <person name="Eickbush T."/>
            <person name="Evans J.D."/>
            <person name="Filipski A."/>
            <person name="Findeiss S."/>
            <person name="Freyhult E."/>
            <person name="Fulton L."/>
            <person name="Fulton R."/>
            <person name="Garcia A.C."/>
            <person name="Gardiner A."/>
            <person name="Garfield D.A."/>
            <person name="Garvin B.E."/>
            <person name="Gibson G."/>
            <person name="Gilbert D."/>
            <person name="Gnerre S."/>
            <person name="Godfrey J."/>
            <person name="Good R."/>
            <person name="Gotea V."/>
            <person name="Gravely B."/>
            <person name="Greenberg A.J."/>
            <person name="Griffiths-Jones S."/>
            <person name="Gross S."/>
            <person name="Guigo R."/>
            <person name="Gustafson E.A."/>
            <person name="Haerty W."/>
            <person name="Hahn M.W."/>
            <person name="Halligan D.L."/>
            <person name="Halpern A.L."/>
            <person name="Halter G.M."/>
            <person name="Han M.V."/>
            <person name="Heger A."/>
            <person name="Hillier L."/>
            <person name="Hinrichs A.S."/>
            <person name="Holmes I."/>
            <person name="Hoskins R.A."/>
            <person name="Hubisz M.J."/>
            <person name="Hultmark D."/>
            <person name="Huntley M.A."/>
            <person name="Jaffe D.B."/>
            <person name="Jagadeeshan S."/>
            <person name="Jeck W.R."/>
            <person name="Johnson J."/>
            <person name="Jones C.D."/>
            <person name="Jordan W.C."/>
            <person name="Karpen G.H."/>
            <person name="Kataoka E."/>
            <person name="Keightley P.D."/>
            <person name="Kheradpour P."/>
            <person name="Kirkness E.F."/>
            <person name="Koerich L.B."/>
            <person name="Kristiansen K."/>
            <person name="Kudrna D."/>
            <person name="Kulathinal R.J."/>
            <person name="Kumar S."/>
            <person name="Kwok R."/>
            <person name="Lander E."/>
            <person name="Langley C.H."/>
            <person name="Lapoint R."/>
            <person name="Lazzaro B.P."/>
            <person name="Lee S.J."/>
            <person name="Levesque L."/>
            <person name="Li R."/>
            <person name="Lin C.F."/>
            <person name="Lin M.F."/>
            <person name="Lindblad-Toh K."/>
            <person name="Llopart A."/>
            <person name="Long M."/>
            <person name="Low L."/>
            <person name="Lozovsky E."/>
            <person name="Lu J."/>
            <person name="Luo M."/>
            <person name="Machado C.A."/>
            <person name="Makalowski W."/>
            <person name="Marzo M."/>
            <person name="Matsuda M."/>
            <person name="Matzkin L."/>
            <person name="McAllister B."/>
            <person name="McBride C.S."/>
            <person name="McKernan B."/>
            <person name="McKernan K."/>
            <person name="Mendez-Lago M."/>
            <person name="Minx P."/>
            <person name="Mollenhauer M.U."/>
            <person name="Montooth K."/>
            <person name="Mount S.M."/>
            <person name="Mu X."/>
            <person name="Myers E."/>
            <person name="Negre B."/>
            <person name="Newfeld S."/>
            <person name="Nielsen R."/>
            <person name="Noor M.A."/>
            <person name="O'Grady P."/>
            <person name="Pachter L."/>
            <person name="Papaceit M."/>
            <person name="Parisi M.J."/>
            <person name="Parisi M."/>
            <person name="Parts L."/>
            <person name="Pedersen J.S."/>
            <person name="Pesole G."/>
            <person name="Phillippy A.M."/>
            <person name="Ponting C.P."/>
            <person name="Pop M."/>
            <person name="Porcelli D."/>
            <person name="Powell J.R."/>
            <person name="Prohaska S."/>
            <person name="Pruitt K."/>
            <person name="Puig M."/>
            <person name="Quesneville H."/>
            <person name="Ram K.R."/>
            <person name="Rand D."/>
            <person name="Rasmussen M.D."/>
            <person name="Reed L.K."/>
            <person name="Reenan R."/>
            <person name="Reily A."/>
            <person name="Remington K.A."/>
            <person name="Rieger T.T."/>
            <person name="Ritchie M.G."/>
            <person name="Robin C."/>
            <person name="Rogers Y.H."/>
            <person name="Rohde C."/>
            <person name="Rozas J."/>
            <person name="Rubenfield M.J."/>
            <person name="Ruiz A."/>
            <person name="Russo S."/>
            <person name="Salzberg S.L."/>
            <person name="Sanchez-Gracia A."/>
            <person name="Saranga D.J."/>
            <person name="Sato H."/>
            <person name="Schaeffer S.W."/>
            <person name="Schatz M.C."/>
            <person name="Schlenke T."/>
            <person name="Schwartz R."/>
            <person name="Segarra C."/>
            <person name="Singh R.S."/>
            <person name="Sirot L."/>
            <person name="Sirota M."/>
            <person name="Sisneros N.B."/>
            <person name="Smith C.D."/>
            <person name="Smith T.F."/>
            <person name="Spieth J."/>
            <person name="Stage D.E."/>
            <person name="Stark A."/>
            <person name="Stephan W."/>
            <person name="Strausberg R.L."/>
            <person name="Strempel S."/>
            <person name="Sturgill D."/>
            <person name="Sutton G."/>
            <person name="Sutton G.G."/>
            <person name="Tao W."/>
            <person name="Teichmann S."/>
            <person name="Tobari Y.N."/>
            <person name="Tomimura Y."/>
            <person name="Tsolas J.M."/>
            <person name="Valente V.L."/>
            <person name="Venter E."/>
            <person name="Venter J.C."/>
            <person name="Vicario S."/>
            <person name="Vieira F.G."/>
            <person name="Vilella A.J."/>
            <person name="Villasante A."/>
            <person name="Walenz B."/>
            <person name="Wang J."/>
            <person name="Wasserman M."/>
            <person name="Watts T."/>
            <person name="Wilson D."/>
            <person name="Wilson R.K."/>
            <person name="Wing R.A."/>
            <person name="Wolfner M.F."/>
            <person name="Wong A."/>
            <person name="Wong G.K."/>
            <person name="Wu C.I."/>
            <person name="Wu G."/>
            <person name="Yamamoto D."/>
            <person name="Yang H.P."/>
            <person name="Yang S.P."/>
            <person name="Yorke J.A."/>
            <person name="Yoshida K."/>
            <person name="Zdobnov E."/>
            <person name="Zhang P."/>
            <person name="Zhang Y."/>
            <person name="Zimin A.V."/>
            <person name="Baldwin J."/>
            <person name="Abdouelleil A."/>
            <person name="Abdulkadir J."/>
            <person name="Abebe A."/>
            <person name="Abera B."/>
            <person name="Abreu J."/>
            <person name="Acer S.C."/>
            <person name="Aftuck L."/>
            <person name="Alexander A."/>
            <person name="An P."/>
            <person name="Anderson E."/>
            <person name="Anderson S."/>
            <person name="Arachi H."/>
            <person name="Azer M."/>
            <person name="Bachantsang P."/>
            <person name="Barry A."/>
            <person name="Bayul T."/>
            <person name="Berlin A."/>
            <person name="Bessette D."/>
            <person name="Bloom T."/>
            <person name="Blye J."/>
            <person name="Boguslavskiy L."/>
            <person name="Bonnet C."/>
            <person name="Boukhgalter B."/>
            <person name="Bourzgui I."/>
            <person name="Brown A."/>
            <person name="Cahill P."/>
            <person name="Channer S."/>
            <person name="Cheshatsang Y."/>
            <person name="Chuda L."/>
            <person name="Citroen M."/>
            <person name="Collymore A."/>
            <person name="Cooke P."/>
            <person name="Costello M."/>
            <person name="D'Aco K."/>
            <person name="Daza R."/>
            <person name="De Haan G."/>
            <person name="DeGray S."/>
            <person name="DeMaso C."/>
            <person name="Dhargay N."/>
            <person name="Dooley K."/>
            <person name="Dooley E."/>
            <person name="Doricent M."/>
            <person name="Dorje P."/>
            <person name="Dorjee K."/>
            <person name="Dupes A."/>
            <person name="Elong R."/>
            <person name="Falk J."/>
            <person name="Farina A."/>
            <person name="Faro S."/>
            <person name="Ferguson D."/>
            <person name="Fisher S."/>
            <person name="Foley C.D."/>
            <person name="Franke A."/>
            <person name="Friedrich D."/>
            <person name="Gadbois L."/>
            <person name="Gearin G."/>
            <person name="Gearin C.R."/>
            <person name="Giannoukos G."/>
            <person name="Goode T."/>
            <person name="Graham J."/>
            <person name="Grandbois E."/>
            <person name="Grewal S."/>
            <person name="Gyaltsen K."/>
            <person name="Hafez N."/>
            <person name="Hagos B."/>
            <person name="Hall J."/>
            <person name="Henson C."/>
            <person name="Hollinger A."/>
            <person name="Honan T."/>
            <person name="Huard M.D."/>
            <person name="Hughes L."/>
            <person name="Hurhula B."/>
            <person name="Husby M.E."/>
            <person name="Kamat A."/>
            <person name="Kanga B."/>
            <person name="Kashin S."/>
            <person name="Khazanovich D."/>
            <person name="Kisner P."/>
            <person name="Lance K."/>
            <person name="Lara M."/>
            <person name="Lee W."/>
            <person name="Lennon N."/>
            <person name="Letendre F."/>
            <person name="LeVine R."/>
            <person name="Lipovsky A."/>
            <person name="Liu X."/>
            <person name="Liu J."/>
            <person name="Liu S."/>
            <person name="Lokyitsang T."/>
            <person name="Lokyitsang Y."/>
            <person name="Lubonja R."/>
            <person name="Lui A."/>
            <person name="MacDonald P."/>
            <person name="Magnisalis V."/>
            <person name="Maru K."/>
            <person name="Matthews C."/>
            <person name="McCusker W."/>
            <person name="McDonough S."/>
            <person name="Mehta T."/>
            <person name="Meldrim J."/>
            <person name="Meneus L."/>
            <person name="Mihai O."/>
            <person name="Mihalev A."/>
            <person name="Mihova T."/>
            <person name="Mittelman R."/>
            <person name="Mlenga V."/>
            <person name="Montmayeur A."/>
            <person name="Mulrain L."/>
            <person name="Navidi A."/>
            <person name="Naylor J."/>
            <person name="Negash T."/>
            <person name="Nguyen T."/>
            <person name="Nguyen N."/>
            <person name="Nicol R."/>
            <person name="Norbu C."/>
            <person name="Norbu N."/>
            <person name="Novod N."/>
            <person name="O'Neill B."/>
            <person name="Osman S."/>
            <person name="Markiewicz E."/>
            <person name="Oyono O.L."/>
            <person name="Patti C."/>
            <person name="Phunkhang P."/>
            <person name="Pierre F."/>
            <person name="Priest M."/>
            <person name="Raghuraman S."/>
            <person name="Rege F."/>
            <person name="Reyes R."/>
            <person name="Rise C."/>
            <person name="Rogov P."/>
            <person name="Ross K."/>
            <person name="Ryan E."/>
            <person name="Settipalli S."/>
            <person name="Shea T."/>
            <person name="Sherpa N."/>
            <person name="Shi L."/>
            <person name="Shih D."/>
            <person name="Sparrow T."/>
            <person name="Spaulding J."/>
            <person name="Stalker J."/>
            <person name="Stange-Thomann N."/>
            <person name="Stavropoulos S."/>
            <person name="Stone C."/>
            <person name="Strader C."/>
            <person name="Tesfaye S."/>
            <person name="Thomson T."/>
            <person name="Thoulutsang Y."/>
            <person name="Thoulutsang D."/>
            <person name="Topham K."/>
            <person name="Topping I."/>
            <person name="Tsamla T."/>
            <person name="Vassiliev H."/>
            <person name="Vo A."/>
            <person name="Wangchuk T."/>
            <person name="Wangdi T."/>
            <person name="Weiand M."/>
            <person name="Wilkinson J."/>
            <person name="Wilson A."/>
            <person name="Yadav S."/>
            <person name="Young G."/>
            <person name="Yu Q."/>
            <person name="Zembek L."/>
            <person name="Zhong D."/>
            <person name="Zimmer A."/>
            <person name="Zwirko Z."/>
            <person name="Jaffe D.B."/>
            <person name="Alvarez P."/>
            <person name="Brockman W."/>
            <person name="Butler J."/>
            <person name="Chin C."/>
            <person name="Gnerre S."/>
            <person name="Grabherr M."/>
            <person name="Kleber M."/>
            <person name="Mauceli E."/>
            <person name="MacCallum I."/>
        </authorList>
    </citation>
    <scope>NUCLEOTIDE SEQUENCE [LARGE SCALE GENOMIC DNA]</scope>
    <source>
        <strain evidence="3">Tucson 15081-1352.22</strain>
    </source>
</reference>
<keyword evidence="3" id="KW-1185">Reference proteome</keyword>
<feature type="compositionally biased region" description="Polar residues" evidence="1">
    <location>
        <begin position="247"/>
        <end position="260"/>
    </location>
</feature>
<dbReference type="OrthoDB" id="443915at2759"/>
<feature type="compositionally biased region" description="Polar residues" evidence="1">
    <location>
        <begin position="267"/>
        <end position="278"/>
    </location>
</feature>
<feature type="region of interest" description="Disordered" evidence="1">
    <location>
        <begin position="50"/>
        <end position="109"/>
    </location>
</feature>
<dbReference type="AlphaFoldDB" id="B4KKT5"/>
<evidence type="ECO:0000313" key="2">
    <source>
        <dbReference type="EMBL" id="EDW11665.2"/>
    </source>
</evidence>
<sequence>MAAATVSSLLKTPSTEAQLDLVCDECVYYDSCLTPAVDEGAGIFIDNSTSAVQEDEEEEEEVDDELEQPKKLVSSTESQIEFNTEEPESTTSTSTKADTNSDSAPIIDNDCEINGKMTVLLDFPKDAATEQTSEELKQFEDSEAQRAFDVFTFNNDNVDVEMARLTNLALKMGYARIIDYENLRIIEHVIESDDDDEAESAEAQQTTSEELQQACKDLVAFIDESYQLIDKSGVKVVGEQPTAHSIVDSNNNRSGTSGQASAKAARKTSTNQAHCSSTEPEPEQEQEPELELEPTAHSSALVKAYQSNLTPLAPPFQPAALRAQPQKPIASSSCNSNSNSNSNNNSSSNSNSNMSMQPHSTAYNRSQASSAAYAGYEHAAVYYQQHALNLPQQQHQQHQQQQQLSPKQQQQAHCSQHSGMPHIHLQSSNGPQLLPVQLITLTPTPTAAGATVATTAPTAAAAAAAASSAAWPLVEAPIYMDINGEYRSFCPAHGPPALAAAAAAAAYTLVIGIGVSED</sequence>
<dbReference type="Proteomes" id="UP000009192">
    <property type="component" value="Unassembled WGS sequence"/>
</dbReference>
<organism evidence="2 3">
    <name type="scientific">Drosophila mojavensis</name>
    <name type="common">Fruit fly</name>
    <dbReference type="NCBI Taxonomy" id="7230"/>
    <lineage>
        <taxon>Eukaryota</taxon>
        <taxon>Metazoa</taxon>
        <taxon>Ecdysozoa</taxon>
        <taxon>Arthropoda</taxon>
        <taxon>Hexapoda</taxon>
        <taxon>Insecta</taxon>
        <taxon>Pterygota</taxon>
        <taxon>Neoptera</taxon>
        <taxon>Endopterygota</taxon>
        <taxon>Diptera</taxon>
        <taxon>Brachycera</taxon>
        <taxon>Muscomorpha</taxon>
        <taxon>Ephydroidea</taxon>
        <taxon>Drosophilidae</taxon>
        <taxon>Drosophila</taxon>
    </lineage>
</organism>
<dbReference type="InParanoid" id="B4KKT5"/>
<feature type="compositionally biased region" description="Low complexity" evidence="1">
    <location>
        <begin position="391"/>
        <end position="411"/>
    </location>
</feature>
<name>B4KKT5_DROMO</name>
<protein>
    <submittedName>
        <fullName evidence="2">Uncharacterized protein</fullName>
    </submittedName>
</protein>
<dbReference type="eggNOG" id="ENOG502TD0E">
    <property type="taxonomic scope" value="Eukaryota"/>
</dbReference>
<gene>
    <name evidence="2" type="primary">Dmoj\GI17263</name>
    <name evidence="2" type="ORF">Dmoj_GI17263</name>
</gene>
<feature type="compositionally biased region" description="Polar residues" evidence="1">
    <location>
        <begin position="356"/>
        <end position="366"/>
    </location>
</feature>